<protein>
    <submittedName>
        <fullName evidence="5">Putative JmjC domain-containing histone demethylation protein 2C</fullName>
    </submittedName>
</protein>
<name>A0A8H7BLI6_9FUNG</name>
<keyword evidence="2" id="KW-0479">Metal-binding</keyword>
<dbReference type="OrthoDB" id="1667110at2759"/>
<keyword evidence="3" id="KW-0539">Nucleus</keyword>
<evidence type="ECO:0000256" key="3">
    <source>
        <dbReference type="ARBA" id="ARBA00023242"/>
    </source>
</evidence>
<comment type="subcellular location">
    <subcellularLocation>
        <location evidence="1">Nucleus</location>
    </subcellularLocation>
</comment>
<evidence type="ECO:0000256" key="4">
    <source>
        <dbReference type="SAM" id="MobiDB-lite"/>
    </source>
</evidence>
<reference evidence="5" key="1">
    <citation type="submission" date="2020-01" db="EMBL/GenBank/DDBJ databases">
        <title>Genome Sequencing of Three Apophysomyces-Like Fungal Strains Confirms a Novel Fungal Genus in the Mucoromycota with divergent Burkholderia-like Endosymbiotic Bacteria.</title>
        <authorList>
            <person name="Stajich J.E."/>
            <person name="Macias A.M."/>
            <person name="Carter-House D."/>
            <person name="Lovett B."/>
            <person name="Kasson L.R."/>
            <person name="Berry K."/>
            <person name="Grigoriev I."/>
            <person name="Chang Y."/>
            <person name="Spatafora J."/>
            <person name="Kasson M.T."/>
        </authorList>
    </citation>
    <scope>NUCLEOTIDE SEQUENCE</scope>
    <source>
        <strain evidence="5">NRRL A-21654</strain>
    </source>
</reference>
<feature type="region of interest" description="Disordered" evidence="4">
    <location>
        <begin position="1"/>
        <end position="35"/>
    </location>
</feature>
<dbReference type="GO" id="GO:0031490">
    <property type="term" value="F:chromatin DNA binding"/>
    <property type="evidence" value="ECO:0007669"/>
    <property type="project" value="TreeGrafter"/>
</dbReference>
<dbReference type="GO" id="GO:0000785">
    <property type="term" value="C:chromatin"/>
    <property type="evidence" value="ECO:0007669"/>
    <property type="project" value="TreeGrafter"/>
</dbReference>
<dbReference type="PANTHER" id="PTHR12549:SF6">
    <property type="entry name" value="JMJC DOMAIN-CONTAINING HISTONE DEMETHYLATION PROTEIN 2C-RELATED"/>
    <property type="match status" value="1"/>
</dbReference>
<comment type="caution">
    <text evidence="5">The sequence shown here is derived from an EMBL/GenBank/DDBJ whole genome shotgun (WGS) entry which is preliminary data.</text>
</comment>
<dbReference type="GO" id="GO:0032454">
    <property type="term" value="F:histone H3K9 demethylase activity"/>
    <property type="evidence" value="ECO:0007669"/>
    <property type="project" value="InterPro"/>
</dbReference>
<dbReference type="GO" id="GO:0000118">
    <property type="term" value="C:histone deacetylase complex"/>
    <property type="evidence" value="ECO:0007669"/>
    <property type="project" value="TreeGrafter"/>
</dbReference>
<evidence type="ECO:0000313" key="6">
    <source>
        <dbReference type="Proteomes" id="UP000605846"/>
    </source>
</evidence>
<proteinExistence type="predicted"/>
<dbReference type="PANTHER" id="PTHR12549">
    <property type="entry name" value="JMJC DOMAIN-CONTAINING HISTONE DEMETHYLATION PROTEIN"/>
    <property type="match status" value="1"/>
</dbReference>
<dbReference type="GO" id="GO:0046872">
    <property type="term" value="F:metal ion binding"/>
    <property type="evidence" value="ECO:0007669"/>
    <property type="project" value="UniProtKB-KW"/>
</dbReference>
<dbReference type="SUPFAM" id="SSF51197">
    <property type="entry name" value="Clavaminate synthase-like"/>
    <property type="match status" value="1"/>
</dbReference>
<gene>
    <name evidence="5" type="primary">JMJD1C</name>
    <name evidence="5" type="ORF">EC973_000499</name>
</gene>
<dbReference type="GO" id="GO:0003712">
    <property type="term" value="F:transcription coregulator activity"/>
    <property type="evidence" value="ECO:0007669"/>
    <property type="project" value="TreeGrafter"/>
</dbReference>
<dbReference type="InterPro" id="IPR045109">
    <property type="entry name" value="LSDs-like"/>
</dbReference>
<evidence type="ECO:0000256" key="2">
    <source>
        <dbReference type="ARBA" id="ARBA00022723"/>
    </source>
</evidence>
<evidence type="ECO:0000256" key="1">
    <source>
        <dbReference type="ARBA" id="ARBA00004123"/>
    </source>
</evidence>
<evidence type="ECO:0000313" key="5">
    <source>
        <dbReference type="EMBL" id="KAF7725006.1"/>
    </source>
</evidence>
<keyword evidence="6" id="KW-1185">Reference proteome</keyword>
<dbReference type="EMBL" id="JABAYA010000106">
    <property type="protein sequence ID" value="KAF7725006.1"/>
    <property type="molecule type" value="Genomic_DNA"/>
</dbReference>
<feature type="region of interest" description="Disordered" evidence="4">
    <location>
        <begin position="246"/>
        <end position="268"/>
    </location>
</feature>
<dbReference type="Proteomes" id="UP000605846">
    <property type="component" value="Unassembled WGS sequence"/>
</dbReference>
<organism evidence="5 6">
    <name type="scientific">Apophysomyces ossiformis</name>
    <dbReference type="NCBI Taxonomy" id="679940"/>
    <lineage>
        <taxon>Eukaryota</taxon>
        <taxon>Fungi</taxon>
        <taxon>Fungi incertae sedis</taxon>
        <taxon>Mucoromycota</taxon>
        <taxon>Mucoromycotina</taxon>
        <taxon>Mucoromycetes</taxon>
        <taxon>Mucorales</taxon>
        <taxon>Mucorineae</taxon>
        <taxon>Mucoraceae</taxon>
        <taxon>Apophysomyces</taxon>
    </lineage>
</organism>
<feature type="compositionally biased region" description="Basic and acidic residues" evidence="4">
    <location>
        <begin position="1"/>
        <end position="15"/>
    </location>
</feature>
<dbReference type="SUPFAM" id="SSF57850">
    <property type="entry name" value="RING/U-box"/>
    <property type="match status" value="1"/>
</dbReference>
<sequence length="538" mass="62731">MKRKSKDDEKNDNRNKKVRGKGGKGPRDFPEETVQQNLTHIPVDLRIQDTRCNASTYKKFKNRCKPCIGRTHGRYCHFKDIRAFAIAQNRQLRYGPYFVNTESEDPIEMYKTKYRQDIKCVVKHSQKQRTYILQQIQRAVLRILAEEKKIAEAEPSTAGRRRVPVRDTEHTCSACKHLIFNSYWMCAICGVDLCHTCYQKDEWKAPISTCSFRREHMPNHMVPLTKMTHESIQSIESGCQEIAENGGRAAKRQRVGRSPSSSPPEKASLDPIVIQPVDRLVLDAFQRHWKKSTPIIVKGAVSDPLMEDIMEHTTEEGDIVLDEATVIRIHDSCITHLPIKDYCVNNAYYNLANRLPDQYIRPRLGPFIVEPTEKEQEQDDYYLTNLWVSPLDSIYTLWWADEKAEVPVEWHVYLHQDMDMIREHLQEVVKHEKDEDVLFGKEVYLEQEDRERLLEDKKVKQYTITQEQRDALLIPAGCPFQLKLHKNTLLCQQQFLSPEHAEESVEVTKKMVDAGYGDDVQLRQNMIFAWTHAYADTN</sequence>
<dbReference type="Gene3D" id="2.60.120.650">
    <property type="entry name" value="Cupin"/>
    <property type="match status" value="1"/>
</dbReference>
<dbReference type="AlphaFoldDB" id="A0A8H7BLI6"/>
<dbReference type="GO" id="GO:0006357">
    <property type="term" value="P:regulation of transcription by RNA polymerase II"/>
    <property type="evidence" value="ECO:0007669"/>
    <property type="project" value="TreeGrafter"/>
</dbReference>
<accession>A0A8H7BLI6</accession>